<name>A0A2R4X017_9EURY</name>
<feature type="compositionally biased region" description="Low complexity" evidence="1">
    <location>
        <begin position="152"/>
        <end position="166"/>
    </location>
</feature>
<reference evidence="2 3" key="1">
    <citation type="submission" date="2018-04" db="EMBL/GenBank/DDBJ databases">
        <title>Halococcoides cellulosivorans gen. nov., sp. nov., an extremely halophilic cellulose-utilizing haloarchaeon from hypersaline lakes.</title>
        <authorList>
            <person name="Sorokin D.Y."/>
            <person name="Toshchakov S.V."/>
            <person name="Samarov N.I."/>
            <person name="Korzhenkov A."/>
            <person name="Kublanov I.V."/>
        </authorList>
    </citation>
    <scope>NUCLEOTIDE SEQUENCE [LARGE SCALE GENOMIC DNA]</scope>
    <source>
        <strain evidence="2 3">HArcel1</strain>
    </source>
</reference>
<keyword evidence="3" id="KW-1185">Reference proteome</keyword>
<proteinExistence type="predicted"/>
<evidence type="ECO:0008006" key="4">
    <source>
        <dbReference type="Google" id="ProtNLM"/>
    </source>
</evidence>
<organism evidence="2 3">
    <name type="scientific">Halococcoides cellulosivorans</name>
    <dbReference type="NCBI Taxonomy" id="1679096"/>
    <lineage>
        <taxon>Archaea</taxon>
        <taxon>Methanobacteriati</taxon>
        <taxon>Methanobacteriota</taxon>
        <taxon>Stenosarchaea group</taxon>
        <taxon>Halobacteria</taxon>
        <taxon>Halobacteriales</taxon>
        <taxon>Haloarculaceae</taxon>
        <taxon>Halococcoides</taxon>
    </lineage>
</organism>
<dbReference type="KEGG" id="harc:HARCEL1_05075"/>
<feature type="compositionally biased region" description="Acidic residues" evidence="1">
    <location>
        <begin position="167"/>
        <end position="192"/>
    </location>
</feature>
<sequence length="233" mass="23625">MVPALLATVALLAVVAPAVGAGVTIADQTVNPGGTVELTPEIGDAAALEIEDVPGDWDVSVDGSREGNVYDAGDTQVLRLFHPSTDVSISFTVPESASGTHELTVQSFYGDDGEETTTFTITVAPEADDANADSGDESGGAGGLANDQVDIETTTTDASTDSQTSAESDDPADETTTDDTSAESDDPADETTTDASTIDTDTPTPVPVTTEDGPGFGVVAAFLAIAALVARRR</sequence>
<gene>
    <name evidence="2" type="ORF">HARCEL1_05075</name>
</gene>
<dbReference type="AlphaFoldDB" id="A0A2R4X017"/>
<dbReference type="Proteomes" id="UP000244727">
    <property type="component" value="Chromosome"/>
</dbReference>
<evidence type="ECO:0000256" key="1">
    <source>
        <dbReference type="SAM" id="MobiDB-lite"/>
    </source>
</evidence>
<protein>
    <recommendedName>
        <fullName evidence="4">PGF-CTERM sorting domain-containing protein</fullName>
    </recommendedName>
</protein>
<evidence type="ECO:0000313" key="2">
    <source>
        <dbReference type="EMBL" id="AWB27123.1"/>
    </source>
</evidence>
<feature type="compositionally biased region" description="Low complexity" evidence="1">
    <location>
        <begin position="193"/>
        <end position="210"/>
    </location>
</feature>
<evidence type="ECO:0000313" key="3">
    <source>
        <dbReference type="Proteomes" id="UP000244727"/>
    </source>
</evidence>
<dbReference type="EMBL" id="CP028858">
    <property type="protein sequence ID" value="AWB27123.1"/>
    <property type="molecule type" value="Genomic_DNA"/>
</dbReference>
<feature type="compositionally biased region" description="Acidic residues" evidence="1">
    <location>
        <begin position="126"/>
        <end position="136"/>
    </location>
</feature>
<feature type="region of interest" description="Disordered" evidence="1">
    <location>
        <begin position="126"/>
        <end position="215"/>
    </location>
</feature>
<accession>A0A2R4X017</accession>